<dbReference type="GO" id="GO:0016787">
    <property type="term" value="F:hydrolase activity"/>
    <property type="evidence" value="ECO:0007669"/>
    <property type="project" value="UniProtKB-KW"/>
</dbReference>
<keyword evidence="4" id="KW-0479">Metal-binding</keyword>
<dbReference type="GeneTree" id="ENSGT00940000161388"/>
<keyword evidence="9" id="KW-0460">Magnesium</keyword>
<keyword evidence="13" id="KW-1185">Reference proteome</keyword>
<evidence type="ECO:0000256" key="2">
    <source>
        <dbReference type="ARBA" id="ARBA00010922"/>
    </source>
</evidence>
<reference evidence="12" key="1">
    <citation type="submission" date="2025-08" db="UniProtKB">
        <authorList>
            <consortium name="Ensembl"/>
        </authorList>
    </citation>
    <scope>IDENTIFICATION</scope>
</reference>
<dbReference type="GO" id="GO:0008270">
    <property type="term" value="F:zinc ion binding"/>
    <property type="evidence" value="ECO:0007669"/>
    <property type="project" value="UniProtKB-KW"/>
</dbReference>
<proteinExistence type="inferred from homology"/>
<dbReference type="Pfam" id="PF11977">
    <property type="entry name" value="RNase_Zc3h12a"/>
    <property type="match status" value="1"/>
</dbReference>
<dbReference type="Pfam" id="PF18039">
    <property type="entry name" value="UBA_6"/>
    <property type="match status" value="1"/>
</dbReference>
<keyword evidence="8" id="KW-0862">Zinc</keyword>
<dbReference type="InterPro" id="IPR021869">
    <property type="entry name" value="RNase_Zc3h12_NYN"/>
</dbReference>
<dbReference type="InterPro" id="IPR051101">
    <property type="entry name" value="ZC3H12/N4BP1_RNase_Reg"/>
</dbReference>
<evidence type="ECO:0000256" key="7">
    <source>
        <dbReference type="ARBA" id="ARBA00022801"/>
    </source>
</evidence>
<feature type="domain" description="Rege-1 UBA-like" evidence="11">
    <location>
        <begin position="3"/>
        <end position="44"/>
    </location>
</feature>
<dbReference type="AlphaFoldDB" id="A0A670Z3K5"/>
<evidence type="ECO:0000256" key="8">
    <source>
        <dbReference type="ARBA" id="ARBA00022833"/>
    </source>
</evidence>
<evidence type="ECO:0000256" key="6">
    <source>
        <dbReference type="ARBA" id="ARBA00022771"/>
    </source>
</evidence>
<organism evidence="12 13">
    <name type="scientific">Pseudonaja textilis</name>
    <name type="common">Eastern brown snake</name>
    <dbReference type="NCBI Taxonomy" id="8673"/>
    <lineage>
        <taxon>Eukaryota</taxon>
        <taxon>Metazoa</taxon>
        <taxon>Chordata</taxon>
        <taxon>Craniata</taxon>
        <taxon>Vertebrata</taxon>
        <taxon>Euteleostomi</taxon>
        <taxon>Lepidosauria</taxon>
        <taxon>Squamata</taxon>
        <taxon>Bifurcata</taxon>
        <taxon>Unidentata</taxon>
        <taxon>Episquamata</taxon>
        <taxon>Toxicofera</taxon>
        <taxon>Serpentes</taxon>
        <taxon>Colubroidea</taxon>
        <taxon>Elapidae</taxon>
        <taxon>Hydrophiinae</taxon>
        <taxon>Pseudonaja</taxon>
    </lineage>
</organism>
<protein>
    <recommendedName>
        <fullName evidence="14">Zinc finger CCCH-type containing 12D</fullName>
    </recommendedName>
</protein>
<dbReference type="GO" id="GO:0003729">
    <property type="term" value="F:mRNA binding"/>
    <property type="evidence" value="ECO:0007669"/>
    <property type="project" value="TreeGrafter"/>
</dbReference>
<name>A0A670Z3K5_PSETE</name>
<evidence type="ECO:0000256" key="4">
    <source>
        <dbReference type="ARBA" id="ARBA00022723"/>
    </source>
</evidence>
<dbReference type="Proteomes" id="UP000472273">
    <property type="component" value="Unplaced"/>
</dbReference>
<sequence>SLHPNKLEFFYKLGYGKKEVCEVLEKLGQEASENDLLQELILMGKRPPESGTQYFQPNLAAQGVPLPFPQGSTEEPSEVSDDLRPIVIDGSNVAMSHGNKEVFSCLGIQLVVDWFKQRGHQYIKVFVPSWRKEQSRFDTPVTGMNRSNRFSI</sequence>
<evidence type="ECO:0000313" key="12">
    <source>
        <dbReference type="Ensembl" id="ENSPTXP00000017799.1"/>
    </source>
</evidence>
<keyword evidence="7" id="KW-0378">Hydrolase</keyword>
<dbReference type="GO" id="GO:0004521">
    <property type="term" value="F:RNA endonuclease activity"/>
    <property type="evidence" value="ECO:0007669"/>
    <property type="project" value="TreeGrafter"/>
</dbReference>
<evidence type="ECO:0000259" key="11">
    <source>
        <dbReference type="Pfam" id="PF18039"/>
    </source>
</evidence>
<evidence type="ECO:0000256" key="3">
    <source>
        <dbReference type="ARBA" id="ARBA00022722"/>
    </source>
</evidence>
<evidence type="ECO:0000256" key="9">
    <source>
        <dbReference type="ARBA" id="ARBA00022842"/>
    </source>
</evidence>
<evidence type="ECO:0000256" key="5">
    <source>
        <dbReference type="ARBA" id="ARBA00022759"/>
    </source>
</evidence>
<accession>A0A670Z3K5</accession>
<evidence type="ECO:0000259" key="10">
    <source>
        <dbReference type="Pfam" id="PF11977"/>
    </source>
</evidence>
<evidence type="ECO:0000256" key="1">
    <source>
        <dbReference type="ARBA" id="ARBA00001946"/>
    </source>
</evidence>
<reference evidence="12" key="2">
    <citation type="submission" date="2025-09" db="UniProtKB">
        <authorList>
            <consortium name="Ensembl"/>
        </authorList>
    </citation>
    <scope>IDENTIFICATION</scope>
</reference>
<feature type="domain" description="RNase NYN" evidence="10">
    <location>
        <begin position="83"/>
        <end position="138"/>
    </location>
</feature>
<dbReference type="PANTHER" id="PTHR12876:SF11">
    <property type="entry name" value="RIBONUCLEASE ZC3H12D-RELATED"/>
    <property type="match status" value="1"/>
</dbReference>
<keyword evidence="3" id="KW-0540">Nuclease</keyword>
<comment type="cofactor">
    <cofactor evidence="1">
        <name>Mg(2+)</name>
        <dbReference type="ChEBI" id="CHEBI:18420"/>
    </cofactor>
</comment>
<comment type="similarity">
    <text evidence="2">Belongs to the ZC3H12 family.</text>
</comment>
<dbReference type="Gene3D" id="3.40.50.11980">
    <property type="match status" value="1"/>
</dbReference>
<dbReference type="PANTHER" id="PTHR12876">
    <property type="entry name" value="N4BP1-RELATED"/>
    <property type="match status" value="1"/>
</dbReference>
<dbReference type="OMA" id="NEWRSMF"/>
<evidence type="ECO:0008006" key="14">
    <source>
        <dbReference type="Google" id="ProtNLM"/>
    </source>
</evidence>
<keyword evidence="6" id="KW-0863">Zinc-finger</keyword>
<evidence type="ECO:0000313" key="13">
    <source>
        <dbReference type="Proteomes" id="UP000472273"/>
    </source>
</evidence>
<dbReference type="InterPro" id="IPR040546">
    <property type="entry name" value="Rege-1_UBA-like"/>
</dbReference>
<keyword evidence="5" id="KW-0255">Endonuclease</keyword>
<dbReference type="GO" id="GO:0036464">
    <property type="term" value="C:cytoplasmic ribonucleoprotein granule"/>
    <property type="evidence" value="ECO:0007669"/>
    <property type="project" value="TreeGrafter"/>
</dbReference>
<dbReference type="Ensembl" id="ENSPTXT00000018333.1">
    <property type="protein sequence ID" value="ENSPTXP00000017799.1"/>
    <property type="gene ID" value="ENSPTXG00000012236.1"/>
</dbReference>
<dbReference type="GO" id="GO:0005634">
    <property type="term" value="C:nucleus"/>
    <property type="evidence" value="ECO:0007669"/>
    <property type="project" value="TreeGrafter"/>
</dbReference>